<feature type="domain" description="Electron transfer flavoprotein alpha/beta-subunit N-terminal" evidence="5">
    <location>
        <begin position="13"/>
        <end position="185"/>
    </location>
</feature>
<evidence type="ECO:0000259" key="5">
    <source>
        <dbReference type="SMART" id="SM00893"/>
    </source>
</evidence>
<reference evidence="6 7" key="1">
    <citation type="submission" date="2011-08" db="EMBL/GenBank/DDBJ databases">
        <authorList>
            <person name="Weinstock G."/>
            <person name="Sodergren E."/>
            <person name="Clifton S."/>
            <person name="Fulton L."/>
            <person name="Fulton B."/>
            <person name="Courtney L."/>
            <person name="Fronick C."/>
            <person name="Harrison M."/>
            <person name="Strong C."/>
            <person name="Farmer C."/>
            <person name="Delahaunty K."/>
            <person name="Markovic C."/>
            <person name="Hall O."/>
            <person name="Minx P."/>
            <person name="Tomlinson C."/>
            <person name="Mitreva M."/>
            <person name="Hou S."/>
            <person name="Chen J."/>
            <person name="Wollam A."/>
            <person name="Pepin K.H."/>
            <person name="Johnson M."/>
            <person name="Bhonagiri V."/>
            <person name="Zhang X."/>
            <person name="Suruliraj S."/>
            <person name="Warren W."/>
            <person name="Chinwalla A."/>
            <person name="Mardis E.R."/>
            <person name="Wilson R.K."/>
        </authorList>
    </citation>
    <scope>NUCLEOTIDE SEQUENCE [LARGE SCALE GENOMIC DNA]</scope>
    <source>
        <strain evidence="6 7">DP7</strain>
    </source>
</reference>
<dbReference type="GO" id="GO:0009055">
    <property type="term" value="F:electron transfer activity"/>
    <property type="evidence" value="ECO:0007669"/>
    <property type="project" value="InterPro"/>
</dbReference>
<comment type="similarity">
    <text evidence="1">Belongs to the ETF alpha-subunit/FixB family.</text>
</comment>
<dbReference type="InterPro" id="IPR001308">
    <property type="entry name" value="ETF_a/FixB"/>
</dbReference>
<dbReference type="FunFam" id="3.40.50.1220:FF:000004">
    <property type="entry name" value="Electron transfer flavoprotein"/>
    <property type="match status" value="1"/>
</dbReference>
<name>G9XR03_DESHA</name>
<keyword evidence="3" id="KW-0285">Flavoprotein</keyword>
<feature type="binding site" evidence="4">
    <location>
        <begin position="229"/>
        <end position="230"/>
    </location>
    <ligand>
        <name>FAD</name>
        <dbReference type="ChEBI" id="CHEBI:57692"/>
    </ligand>
</feature>
<dbReference type="SMART" id="SM00893">
    <property type="entry name" value="ETF"/>
    <property type="match status" value="1"/>
</dbReference>
<evidence type="ECO:0000256" key="1">
    <source>
        <dbReference type="ARBA" id="ARBA00005817"/>
    </source>
</evidence>
<dbReference type="InterPro" id="IPR029035">
    <property type="entry name" value="DHS-like_NAD/FAD-binding_dom"/>
</dbReference>
<accession>G9XR03</accession>
<dbReference type="Gene3D" id="3.40.50.620">
    <property type="entry name" value="HUPs"/>
    <property type="match status" value="1"/>
</dbReference>
<sequence length="314" mass="33691">MKEVKDMSKLACVWVIGEEVAAINELTAGAKTLGDETAVLFAGDKEQVAQILGADKVYYLGPLTDKILENYKPAIIKLVAEKKPNLLLVRNTKRGRLIAGALAANCGINVLTDITEIVAVGNGVETQRMVYGGAAFRKEKSTNRINIACVGAGLFQAGDRQAVPSIIDVDDVTPDVSIKCLEKKAKGGEKVNLAAAKRVVGVGRGLKAAEDLKMIEALAAELKAELGCSRPIAEEEKWMAKERYIGVSGVMLKPEVYIALGISGQVQHTVGINQAKTILAIDKDKNAPIFKQADYGIVGDMYKVVPALIDKFRK</sequence>
<dbReference type="SUPFAM" id="SSF52402">
    <property type="entry name" value="Adenine nucleotide alpha hydrolases-like"/>
    <property type="match status" value="1"/>
</dbReference>
<dbReference type="InterPro" id="IPR014730">
    <property type="entry name" value="ETF_a/b_N"/>
</dbReference>
<organism evidence="6 7">
    <name type="scientific">Desulfitobacterium hafniense DP7</name>
    <dbReference type="NCBI Taxonomy" id="537010"/>
    <lineage>
        <taxon>Bacteria</taxon>
        <taxon>Bacillati</taxon>
        <taxon>Bacillota</taxon>
        <taxon>Clostridia</taxon>
        <taxon>Eubacteriales</taxon>
        <taxon>Desulfitobacteriaceae</taxon>
        <taxon>Desulfitobacterium</taxon>
    </lineage>
</organism>
<evidence type="ECO:0000256" key="3">
    <source>
        <dbReference type="ARBA" id="ARBA00022630"/>
    </source>
</evidence>
<dbReference type="EMBL" id="AFZX01000091">
    <property type="protein sequence ID" value="EHL05860.1"/>
    <property type="molecule type" value="Genomic_DNA"/>
</dbReference>
<dbReference type="Gene3D" id="3.40.50.1220">
    <property type="entry name" value="TPP-binding domain"/>
    <property type="match status" value="1"/>
</dbReference>
<dbReference type="GO" id="GO:0050660">
    <property type="term" value="F:flavin adenine dinucleotide binding"/>
    <property type="evidence" value="ECO:0007669"/>
    <property type="project" value="InterPro"/>
</dbReference>
<dbReference type="Pfam" id="PF00766">
    <property type="entry name" value="ETF_alpha"/>
    <property type="match status" value="1"/>
</dbReference>
<evidence type="ECO:0000313" key="6">
    <source>
        <dbReference type="EMBL" id="EHL05860.1"/>
    </source>
</evidence>
<dbReference type="GO" id="GO:0033539">
    <property type="term" value="P:fatty acid beta-oxidation using acyl-CoA dehydrogenase"/>
    <property type="evidence" value="ECO:0007669"/>
    <property type="project" value="TreeGrafter"/>
</dbReference>
<dbReference type="SUPFAM" id="SSF52467">
    <property type="entry name" value="DHS-like NAD/FAD-binding domain"/>
    <property type="match status" value="1"/>
</dbReference>
<dbReference type="Pfam" id="PF01012">
    <property type="entry name" value="ETF"/>
    <property type="match status" value="1"/>
</dbReference>
<dbReference type="PATRIC" id="fig|537010.4.peg.3173"/>
<feature type="binding site" evidence="4">
    <location>
        <position position="204"/>
    </location>
    <ligand>
        <name>FAD</name>
        <dbReference type="ChEBI" id="CHEBI:57692"/>
    </ligand>
</feature>
<dbReference type="PANTHER" id="PTHR43153">
    <property type="entry name" value="ELECTRON TRANSFER FLAVOPROTEIN ALPHA"/>
    <property type="match status" value="1"/>
</dbReference>
<dbReference type="Proteomes" id="UP000004416">
    <property type="component" value="Unassembled WGS sequence"/>
</dbReference>
<dbReference type="PANTHER" id="PTHR43153:SF1">
    <property type="entry name" value="ELECTRON TRANSFER FLAVOPROTEIN SUBUNIT ALPHA, MITOCHONDRIAL"/>
    <property type="match status" value="1"/>
</dbReference>
<dbReference type="InterPro" id="IPR014731">
    <property type="entry name" value="ETF_asu_C"/>
</dbReference>
<comment type="cofactor">
    <cofactor evidence="4">
        <name>FAD</name>
        <dbReference type="ChEBI" id="CHEBI:57692"/>
    </cofactor>
    <text evidence="4">Binds 1 FAD per dimer.</text>
</comment>
<keyword evidence="2" id="KW-0813">Transport</keyword>
<evidence type="ECO:0000256" key="2">
    <source>
        <dbReference type="ARBA" id="ARBA00022448"/>
    </source>
</evidence>
<comment type="caution">
    <text evidence="6">The sequence shown here is derived from an EMBL/GenBank/DDBJ whole genome shotgun (WGS) entry which is preliminary data.</text>
</comment>
<dbReference type="PIRSF" id="PIRSF000089">
    <property type="entry name" value="Electra_flavoP_a"/>
    <property type="match status" value="1"/>
</dbReference>
<evidence type="ECO:0000313" key="7">
    <source>
        <dbReference type="Proteomes" id="UP000004416"/>
    </source>
</evidence>
<dbReference type="AlphaFoldDB" id="G9XR03"/>
<dbReference type="HOGENOM" id="CLU_034178_0_1_9"/>
<keyword evidence="4" id="KW-0274">FAD</keyword>
<feature type="binding site" evidence="4">
    <location>
        <begin position="261"/>
        <end position="268"/>
    </location>
    <ligand>
        <name>FAD</name>
        <dbReference type="ChEBI" id="CHEBI:57692"/>
    </ligand>
</feature>
<proteinExistence type="inferred from homology"/>
<protein>
    <submittedName>
        <fullName evidence="6">Electron transfer flavoprotein FAD-binding domain protein</fullName>
    </submittedName>
</protein>
<dbReference type="InterPro" id="IPR014729">
    <property type="entry name" value="Rossmann-like_a/b/a_fold"/>
</dbReference>
<evidence type="ECO:0000256" key="4">
    <source>
        <dbReference type="PIRSR" id="PIRSR000089-1"/>
    </source>
</evidence>
<gene>
    <name evidence="6" type="ORF">HMPREF0322_03401</name>
</gene>